<evidence type="ECO:0000313" key="18">
    <source>
        <dbReference type="Proteomes" id="UP000279959"/>
    </source>
</evidence>
<dbReference type="GO" id="GO:0008270">
    <property type="term" value="F:zinc ion binding"/>
    <property type="evidence" value="ECO:0007669"/>
    <property type="project" value="UniProtKB-UniRule"/>
</dbReference>
<dbReference type="Gene3D" id="3.90.580.10">
    <property type="entry name" value="Zinc finger, CHC2-type domain"/>
    <property type="match status" value="1"/>
</dbReference>
<dbReference type="NCBIfam" id="TIGR01391">
    <property type="entry name" value="dnaG"/>
    <property type="match status" value="1"/>
</dbReference>
<evidence type="ECO:0000256" key="3">
    <source>
        <dbReference type="ARBA" id="ARBA00022679"/>
    </source>
</evidence>
<comment type="subunit">
    <text evidence="12">Monomer. Interacts with DnaB.</text>
</comment>
<dbReference type="Pfam" id="PF08275">
    <property type="entry name" value="DNAG_N"/>
    <property type="match status" value="1"/>
</dbReference>
<dbReference type="HAMAP" id="MF_00974">
    <property type="entry name" value="DNA_primase_DnaG"/>
    <property type="match status" value="1"/>
</dbReference>
<gene>
    <name evidence="12" type="primary">dnaG</name>
    <name evidence="17" type="ORF">SAMIE_1014950</name>
</gene>
<evidence type="ECO:0000256" key="6">
    <source>
        <dbReference type="ARBA" id="ARBA00022723"/>
    </source>
</evidence>
<dbReference type="AlphaFoldDB" id="A0A494VZZ5"/>
<evidence type="ECO:0000256" key="8">
    <source>
        <dbReference type="ARBA" id="ARBA00022833"/>
    </source>
</evidence>
<feature type="region of interest" description="Disordered" evidence="15">
    <location>
        <begin position="433"/>
        <end position="466"/>
    </location>
</feature>
<evidence type="ECO:0000256" key="10">
    <source>
        <dbReference type="ARBA" id="ARBA00023125"/>
    </source>
</evidence>
<dbReference type="RefSeq" id="WP_066697483.1">
    <property type="nucleotide sequence ID" value="NZ_AP018664.1"/>
</dbReference>
<dbReference type="PIRSF" id="PIRSF002811">
    <property type="entry name" value="DnaG"/>
    <property type="match status" value="1"/>
</dbReference>
<keyword evidence="10 12" id="KW-0238">DNA-binding</keyword>
<evidence type="ECO:0000256" key="13">
    <source>
        <dbReference type="PIRNR" id="PIRNR002811"/>
    </source>
</evidence>
<dbReference type="SMART" id="SM00400">
    <property type="entry name" value="ZnF_CHCC"/>
    <property type="match status" value="1"/>
</dbReference>
<accession>A0A494VZZ5</accession>
<protein>
    <recommendedName>
        <fullName evidence="12 13">DNA primase</fullName>
        <ecNumber evidence="12">2.7.7.101</ecNumber>
    </recommendedName>
</protein>
<evidence type="ECO:0000259" key="16">
    <source>
        <dbReference type="PROSITE" id="PS50880"/>
    </source>
</evidence>
<organism evidence="17 18">
    <name type="scientific">Sphingobium amiense</name>
    <dbReference type="NCBI Taxonomy" id="135719"/>
    <lineage>
        <taxon>Bacteria</taxon>
        <taxon>Pseudomonadati</taxon>
        <taxon>Pseudomonadota</taxon>
        <taxon>Alphaproteobacteria</taxon>
        <taxon>Sphingomonadales</taxon>
        <taxon>Sphingomonadaceae</taxon>
        <taxon>Sphingobium</taxon>
    </lineage>
</organism>
<dbReference type="InterPro" id="IPR013264">
    <property type="entry name" value="DNAG_N"/>
</dbReference>
<keyword evidence="7 12" id="KW-0863">Zinc-finger</keyword>
<dbReference type="PANTHER" id="PTHR30313:SF2">
    <property type="entry name" value="DNA PRIMASE"/>
    <property type="match status" value="1"/>
</dbReference>
<dbReference type="InterPro" id="IPR030846">
    <property type="entry name" value="DnaG_bac"/>
</dbReference>
<evidence type="ECO:0000256" key="2">
    <source>
        <dbReference type="ARBA" id="ARBA00022515"/>
    </source>
</evidence>
<dbReference type="InterPro" id="IPR006171">
    <property type="entry name" value="TOPRIM_dom"/>
</dbReference>
<dbReference type="PROSITE" id="PS50880">
    <property type="entry name" value="TOPRIM"/>
    <property type="match status" value="1"/>
</dbReference>
<comment type="cofactor">
    <cofactor evidence="12 13 14">
        <name>Zn(2+)</name>
        <dbReference type="ChEBI" id="CHEBI:29105"/>
    </cofactor>
    <text evidence="12 13 14">Binds 1 zinc ion per monomer.</text>
</comment>
<keyword evidence="4 12" id="KW-0548">Nucleotidyltransferase</keyword>
<evidence type="ECO:0000256" key="1">
    <source>
        <dbReference type="ARBA" id="ARBA00022478"/>
    </source>
</evidence>
<evidence type="ECO:0000256" key="9">
    <source>
        <dbReference type="ARBA" id="ARBA00022842"/>
    </source>
</evidence>
<evidence type="ECO:0000256" key="7">
    <source>
        <dbReference type="ARBA" id="ARBA00022771"/>
    </source>
</evidence>
<sequence>MTLTPQFLDELRARTSLSTLIGRTVKVQKAGREHKACCPFHNEKTPSFTINDEKGFYHCFGCGAHGDAIRWMTDHRGLPFMEAVKELAATAGMDVPAPDPRAAKRAEQAKGLHDVMAAAQDFFVAQLDSIEGAEARAYLNKRGISEATRRAFGFGFAPDSRGKLKTALREFGDPMLIEAGLLIEPDGAEPDGESKRKRESYDRFRGRLMLPIRDIRGRVIAFGGRILGTGEPKYLNSPDTPLFDKGRTLYNIDRASPASRQTGRIIVVEGYMDVIALAQAGFADAVAPLGTALTEHQIERLWKMVEVPILCFDGDSAGQKAAIRAAARALPLLRPGHSLCFATLPAGQDPDDLLRDSGPAAMDAVLDKAQSLVERLWSHEIAAAPLDTPEQKAALKQRLRALSDSIQHPDVRAHYAHEFRERYDALFFARRDSQNAQPRGTGGNSAPRWQRDRRGNWKPPLPPAGTEARAIGVSGLEQRLLSAVLASLLRHPDQIAPHREPLSALRIADPVLSQLLGAMIECSLRKETVETHALLTILGQGEVYNRAKGMLRADTFSLTPHRMTADPGRVARDLEEAVRVMAQGPELEAALVEATRRFEKDFSEENFAEQQRIRALKADHDRRLAELVQPEDGI</sequence>
<dbReference type="SMART" id="SM00493">
    <property type="entry name" value="TOPRIM"/>
    <property type="match status" value="1"/>
</dbReference>
<keyword evidence="18" id="KW-1185">Reference proteome</keyword>
<keyword evidence="9" id="KW-0460">Magnesium</keyword>
<evidence type="ECO:0000313" key="17">
    <source>
        <dbReference type="EMBL" id="BBD97994.1"/>
    </source>
</evidence>
<dbReference type="GO" id="GO:1990077">
    <property type="term" value="C:primosome complex"/>
    <property type="evidence" value="ECO:0007669"/>
    <property type="project" value="UniProtKB-KW"/>
</dbReference>
<proteinExistence type="inferred from homology"/>
<keyword evidence="6 12" id="KW-0479">Metal-binding</keyword>
<evidence type="ECO:0000256" key="5">
    <source>
        <dbReference type="ARBA" id="ARBA00022705"/>
    </source>
</evidence>
<dbReference type="SUPFAM" id="SSF56731">
    <property type="entry name" value="DNA primase core"/>
    <property type="match status" value="1"/>
</dbReference>
<evidence type="ECO:0000256" key="4">
    <source>
        <dbReference type="ARBA" id="ARBA00022695"/>
    </source>
</evidence>
<dbReference type="Gene3D" id="3.40.1360.10">
    <property type="match status" value="1"/>
</dbReference>
<evidence type="ECO:0000256" key="14">
    <source>
        <dbReference type="PIRSR" id="PIRSR002811-1"/>
    </source>
</evidence>
<dbReference type="InterPro" id="IPR036977">
    <property type="entry name" value="DNA_primase_Znf_CHC2"/>
</dbReference>
<keyword evidence="11 12" id="KW-0804">Transcription</keyword>
<keyword evidence="8 12" id="KW-0862">Zinc</keyword>
<dbReference type="GO" id="GO:0003899">
    <property type="term" value="F:DNA-directed RNA polymerase activity"/>
    <property type="evidence" value="ECO:0007669"/>
    <property type="project" value="UniProtKB-UniRule"/>
</dbReference>
<keyword evidence="1 12" id="KW-0240">DNA-directed RNA polymerase</keyword>
<keyword evidence="3 12" id="KW-0808">Transferase</keyword>
<dbReference type="GO" id="GO:0006269">
    <property type="term" value="P:DNA replication, synthesis of primer"/>
    <property type="evidence" value="ECO:0007669"/>
    <property type="project" value="UniProtKB-UniRule"/>
</dbReference>
<dbReference type="Pfam" id="PF01807">
    <property type="entry name" value="Zn_ribbon_DnaG"/>
    <property type="match status" value="1"/>
</dbReference>
<dbReference type="GO" id="GO:0003677">
    <property type="term" value="F:DNA binding"/>
    <property type="evidence" value="ECO:0007669"/>
    <property type="project" value="UniProtKB-KW"/>
</dbReference>
<keyword evidence="5 12" id="KW-0235">DNA replication</keyword>
<dbReference type="InterPro" id="IPR050219">
    <property type="entry name" value="DnaG_primase"/>
</dbReference>
<dbReference type="CDD" id="cd03364">
    <property type="entry name" value="TOPRIM_DnaG_primases"/>
    <property type="match status" value="1"/>
</dbReference>
<dbReference type="EMBL" id="AP018664">
    <property type="protein sequence ID" value="BBD97994.1"/>
    <property type="molecule type" value="Genomic_DNA"/>
</dbReference>
<dbReference type="FunFam" id="3.90.580.10:FF:000001">
    <property type="entry name" value="DNA primase"/>
    <property type="match status" value="1"/>
</dbReference>
<name>A0A494VZZ5_9SPHN</name>
<dbReference type="EC" id="2.7.7.101" evidence="12"/>
<dbReference type="InterPro" id="IPR034151">
    <property type="entry name" value="TOPRIM_DnaG_bac"/>
</dbReference>
<comment type="function">
    <text evidence="12 13">RNA polymerase that catalyzes the synthesis of short RNA molecules used as primers for DNA polymerase during DNA replication.</text>
</comment>
<dbReference type="InterPro" id="IPR037068">
    <property type="entry name" value="DNA_primase_core_N_sf"/>
</dbReference>
<evidence type="ECO:0000256" key="11">
    <source>
        <dbReference type="ARBA" id="ARBA00023163"/>
    </source>
</evidence>
<dbReference type="Gene3D" id="3.90.980.10">
    <property type="entry name" value="DNA primase, catalytic core, N-terminal domain"/>
    <property type="match status" value="1"/>
</dbReference>
<dbReference type="GO" id="GO:0005737">
    <property type="term" value="C:cytoplasm"/>
    <property type="evidence" value="ECO:0007669"/>
    <property type="project" value="TreeGrafter"/>
</dbReference>
<dbReference type="FunFam" id="3.40.1360.10:FF:000002">
    <property type="entry name" value="DNA primase"/>
    <property type="match status" value="1"/>
</dbReference>
<dbReference type="SUPFAM" id="SSF57783">
    <property type="entry name" value="Zinc beta-ribbon"/>
    <property type="match status" value="1"/>
</dbReference>
<feature type="zinc finger region" description="CHC2-type" evidence="12 14">
    <location>
        <begin position="38"/>
        <end position="62"/>
    </location>
</feature>
<dbReference type="PANTHER" id="PTHR30313">
    <property type="entry name" value="DNA PRIMASE"/>
    <property type="match status" value="1"/>
</dbReference>
<evidence type="ECO:0000256" key="12">
    <source>
        <dbReference type="HAMAP-Rule" id="MF_00974"/>
    </source>
</evidence>
<comment type="similarity">
    <text evidence="12 13">Belongs to the DnaG primase family.</text>
</comment>
<reference evidence="17 18" key="1">
    <citation type="submission" date="2018-05" db="EMBL/GenBank/DDBJ databases">
        <title>Complete Genome Sequence of the Nonylphenol-Degrading Bacterium Sphingobium amiense DSM 16289T.</title>
        <authorList>
            <person name="Ootsuka M."/>
            <person name="Nishizawa T."/>
            <person name="Ohta H."/>
        </authorList>
    </citation>
    <scope>NUCLEOTIDE SEQUENCE [LARGE SCALE GENOMIC DNA]</scope>
    <source>
        <strain evidence="17 18">DSM 16289</strain>
    </source>
</reference>
<comment type="catalytic activity">
    <reaction evidence="12">
        <text>ssDNA + n NTP = ssDNA/pppN(pN)n-1 hybrid + (n-1) diphosphate.</text>
        <dbReference type="EC" id="2.7.7.101"/>
    </reaction>
</comment>
<dbReference type="GO" id="GO:0000428">
    <property type="term" value="C:DNA-directed RNA polymerase complex"/>
    <property type="evidence" value="ECO:0007669"/>
    <property type="project" value="UniProtKB-KW"/>
</dbReference>
<evidence type="ECO:0000256" key="15">
    <source>
        <dbReference type="SAM" id="MobiDB-lite"/>
    </source>
</evidence>
<dbReference type="InterPro" id="IPR002694">
    <property type="entry name" value="Znf_CHC2"/>
</dbReference>
<dbReference type="Proteomes" id="UP000279959">
    <property type="component" value="Chromosome"/>
</dbReference>
<comment type="domain">
    <text evidence="12">Contains an N-terminal zinc-binding domain, a central core domain that contains the primase activity, and a C-terminal DnaB-binding domain.</text>
</comment>
<dbReference type="Pfam" id="PF13662">
    <property type="entry name" value="Toprim_4"/>
    <property type="match status" value="1"/>
</dbReference>
<dbReference type="KEGG" id="sami:SAMIE_1014950"/>
<keyword evidence="2 12" id="KW-0639">Primosome</keyword>
<dbReference type="InterPro" id="IPR006295">
    <property type="entry name" value="DNA_primase_DnaG"/>
</dbReference>
<feature type="domain" description="Toprim" evidence="16">
    <location>
        <begin position="263"/>
        <end position="345"/>
    </location>
</feature>